<feature type="transmembrane region" description="Helical" evidence="10">
    <location>
        <begin position="140"/>
        <end position="161"/>
    </location>
</feature>
<keyword evidence="13" id="KW-1185">Reference proteome</keyword>
<keyword evidence="5 10" id="KW-0552">Olfaction</keyword>
<comment type="caution">
    <text evidence="12">The sequence shown here is derived from an EMBL/GenBank/DDBJ whole genome shotgun (WGS) entry which is preliminary data.</text>
</comment>
<evidence type="ECO:0000256" key="11">
    <source>
        <dbReference type="SAM" id="MobiDB-lite"/>
    </source>
</evidence>
<evidence type="ECO:0000313" key="13">
    <source>
        <dbReference type="Proteomes" id="UP000299102"/>
    </source>
</evidence>
<comment type="caution">
    <text evidence="10">Lacks conserved residue(s) required for the propagation of feature annotation.</text>
</comment>
<feature type="region of interest" description="Disordered" evidence="11">
    <location>
        <begin position="310"/>
        <end position="353"/>
    </location>
</feature>
<accession>A0A4C1X8S9</accession>
<feature type="compositionally biased region" description="Basic residues" evidence="11">
    <location>
        <begin position="341"/>
        <end position="353"/>
    </location>
</feature>
<evidence type="ECO:0000256" key="6">
    <source>
        <dbReference type="ARBA" id="ARBA00022989"/>
    </source>
</evidence>
<organism evidence="12 13">
    <name type="scientific">Eumeta variegata</name>
    <name type="common">Bagworm moth</name>
    <name type="synonym">Eumeta japonica</name>
    <dbReference type="NCBI Taxonomy" id="151549"/>
    <lineage>
        <taxon>Eukaryota</taxon>
        <taxon>Metazoa</taxon>
        <taxon>Ecdysozoa</taxon>
        <taxon>Arthropoda</taxon>
        <taxon>Hexapoda</taxon>
        <taxon>Insecta</taxon>
        <taxon>Pterygota</taxon>
        <taxon>Neoptera</taxon>
        <taxon>Endopterygota</taxon>
        <taxon>Lepidoptera</taxon>
        <taxon>Glossata</taxon>
        <taxon>Ditrysia</taxon>
        <taxon>Tineoidea</taxon>
        <taxon>Psychidae</taxon>
        <taxon>Oiketicinae</taxon>
        <taxon>Eumeta</taxon>
    </lineage>
</organism>
<dbReference type="AlphaFoldDB" id="A0A4C1X8S9"/>
<evidence type="ECO:0000256" key="5">
    <source>
        <dbReference type="ARBA" id="ARBA00022725"/>
    </source>
</evidence>
<dbReference type="OrthoDB" id="7420138at2759"/>
<keyword evidence="2" id="KW-1003">Cell membrane</keyword>
<dbReference type="Proteomes" id="UP000299102">
    <property type="component" value="Unassembled WGS sequence"/>
</dbReference>
<sequence length="353" mass="40609">MDPNFVRADNSNLPKIDAFMVAHFFKNNVDYYAAELANVKTAMYEDDSMIAKIFRVFFYITWLYMMLPMMSADCFPITHLIALNYKFVTLRHHFEEIRRVFDVDFLSDKELALRKLKAGCIEGILIHQKLLKLADEITRVFGMIMSLQVCESSAVAVLLLLRLVLAPHMNLTNAFMTYTFVTSLFILLALNLWNAGEITYQQPPNRTRPAVRNRRRRALRLYERWSGSKSDTRIASLLSNAIFYCGWHLSPLEKDKDLRRLVLFACAEAQRPLVLKAFSVQDLSYATFVGIFPNSRKSALRSRDTVSRALNGGADPLINGRKQRPPGPRNNRPLSVPAALSRRRHKFKRTRGI</sequence>
<evidence type="ECO:0000256" key="7">
    <source>
        <dbReference type="ARBA" id="ARBA00023136"/>
    </source>
</evidence>
<dbReference type="Pfam" id="PF02949">
    <property type="entry name" value="7tm_6"/>
    <property type="match status" value="1"/>
</dbReference>
<keyword evidence="8 10" id="KW-0675">Receptor</keyword>
<evidence type="ECO:0000313" key="12">
    <source>
        <dbReference type="EMBL" id="GBP60211.1"/>
    </source>
</evidence>
<evidence type="ECO:0000256" key="9">
    <source>
        <dbReference type="ARBA" id="ARBA00023224"/>
    </source>
</evidence>
<evidence type="ECO:0000256" key="4">
    <source>
        <dbReference type="ARBA" id="ARBA00022692"/>
    </source>
</evidence>
<feature type="transmembrane region" description="Helical" evidence="10">
    <location>
        <begin position="173"/>
        <end position="193"/>
    </location>
</feature>
<keyword evidence="4 10" id="KW-0812">Transmembrane</keyword>
<gene>
    <name evidence="12" type="ORF">EVAR_81357_1</name>
</gene>
<keyword evidence="6 10" id="KW-1133">Transmembrane helix</keyword>
<feature type="transmembrane region" description="Helical" evidence="10">
    <location>
        <begin position="56"/>
        <end position="82"/>
    </location>
</feature>
<dbReference type="GO" id="GO:0005886">
    <property type="term" value="C:plasma membrane"/>
    <property type="evidence" value="ECO:0007669"/>
    <property type="project" value="UniProtKB-SubCell"/>
</dbReference>
<keyword evidence="7 10" id="KW-0472">Membrane</keyword>
<comment type="similarity">
    <text evidence="10">Belongs to the insect chemoreceptor superfamily. Heteromeric odorant receptor channel (TC 1.A.69) family.</text>
</comment>
<name>A0A4C1X8S9_EUMVA</name>
<evidence type="ECO:0000256" key="8">
    <source>
        <dbReference type="ARBA" id="ARBA00023170"/>
    </source>
</evidence>
<protein>
    <recommendedName>
        <fullName evidence="10">Odorant receptor</fullName>
    </recommendedName>
</protein>
<comment type="subcellular location">
    <subcellularLocation>
        <location evidence="1 10">Cell membrane</location>
        <topology evidence="1 10">Multi-pass membrane protein</topology>
    </subcellularLocation>
</comment>
<evidence type="ECO:0000256" key="10">
    <source>
        <dbReference type="RuleBase" id="RU351113"/>
    </source>
</evidence>
<keyword evidence="3 10" id="KW-0716">Sensory transduction</keyword>
<dbReference type="GO" id="GO:0005549">
    <property type="term" value="F:odorant binding"/>
    <property type="evidence" value="ECO:0007669"/>
    <property type="project" value="InterPro"/>
</dbReference>
<reference evidence="12 13" key="1">
    <citation type="journal article" date="2019" name="Commun. Biol.">
        <title>The bagworm genome reveals a unique fibroin gene that provides high tensile strength.</title>
        <authorList>
            <person name="Kono N."/>
            <person name="Nakamura H."/>
            <person name="Ohtoshi R."/>
            <person name="Tomita M."/>
            <person name="Numata K."/>
            <person name="Arakawa K."/>
        </authorList>
    </citation>
    <scope>NUCLEOTIDE SEQUENCE [LARGE SCALE GENOMIC DNA]</scope>
</reference>
<dbReference type="PANTHER" id="PTHR21137:SF35">
    <property type="entry name" value="ODORANT RECEPTOR 19A-RELATED"/>
    <property type="match status" value="1"/>
</dbReference>
<dbReference type="EMBL" id="BGZK01000781">
    <property type="protein sequence ID" value="GBP60211.1"/>
    <property type="molecule type" value="Genomic_DNA"/>
</dbReference>
<dbReference type="GO" id="GO:0007165">
    <property type="term" value="P:signal transduction"/>
    <property type="evidence" value="ECO:0007669"/>
    <property type="project" value="UniProtKB-KW"/>
</dbReference>
<dbReference type="GO" id="GO:0004984">
    <property type="term" value="F:olfactory receptor activity"/>
    <property type="evidence" value="ECO:0007669"/>
    <property type="project" value="InterPro"/>
</dbReference>
<proteinExistence type="inferred from homology"/>
<evidence type="ECO:0000256" key="2">
    <source>
        <dbReference type="ARBA" id="ARBA00022475"/>
    </source>
</evidence>
<evidence type="ECO:0000256" key="1">
    <source>
        <dbReference type="ARBA" id="ARBA00004651"/>
    </source>
</evidence>
<keyword evidence="9 10" id="KW-0807">Transducer</keyword>
<dbReference type="PANTHER" id="PTHR21137">
    <property type="entry name" value="ODORANT RECEPTOR"/>
    <property type="match status" value="1"/>
</dbReference>
<evidence type="ECO:0000256" key="3">
    <source>
        <dbReference type="ARBA" id="ARBA00022606"/>
    </source>
</evidence>
<dbReference type="InterPro" id="IPR004117">
    <property type="entry name" value="7tm6_olfct_rcpt"/>
</dbReference>